<feature type="transmembrane region" description="Helical" evidence="6">
    <location>
        <begin position="72"/>
        <end position="95"/>
    </location>
</feature>
<organism evidence="7 8">
    <name type="scientific">Hyphodiscus hymeniophilus</name>
    <dbReference type="NCBI Taxonomy" id="353542"/>
    <lineage>
        <taxon>Eukaryota</taxon>
        <taxon>Fungi</taxon>
        <taxon>Dikarya</taxon>
        <taxon>Ascomycota</taxon>
        <taxon>Pezizomycotina</taxon>
        <taxon>Leotiomycetes</taxon>
        <taxon>Helotiales</taxon>
        <taxon>Hyphodiscaceae</taxon>
        <taxon>Hyphodiscus</taxon>
    </lineage>
</organism>
<feature type="transmembrane region" description="Helical" evidence="6">
    <location>
        <begin position="233"/>
        <end position="255"/>
    </location>
</feature>
<evidence type="ECO:0000256" key="5">
    <source>
        <dbReference type="SAM" id="MobiDB-lite"/>
    </source>
</evidence>
<feature type="transmembrane region" description="Helical" evidence="6">
    <location>
        <begin position="196"/>
        <end position="213"/>
    </location>
</feature>
<gene>
    <name evidence="7" type="ORF">D0Z07_3606</name>
</gene>
<evidence type="ECO:0000256" key="2">
    <source>
        <dbReference type="ARBA" id="ARBA00022692"/>
    </source>
</evidence>
<dbReference type="AlphaFoldDB" id="A0A9P7AY42"/>
<proteinExistence type="predicted"/>
<dbReference type="EMBL" id="VNKQ01000007">
    <property type="protein sequence ID" value="KAG0649575.1"/>
    <property type="molecule type" value="Genomic_DNA"/>
</dbReference>
<accession>A0A9P7AY42</accession>
<evidence type="ECO:0000313" key="8">
    <source>
        <dbReference type="Proteomes" id="UP000785200"/>
    </source>
</evidence>
<dbReference type="InterPro" id="IPR007568">
    <property type="entry name" value="RTA1"/>
</dbReference>
<comment type="caution">
    <text evidence="7">The sequence shown here is derived from an EMBL/GenBank/DDBJ whole genome shotgun (WGS) entry which is preliminary data.</text>
</comment>
<protein>
    <submittedName>
        <fullName evidence="7">Himeic acid A biosynthesis cluster</fullName>
    </submittedName>
</protein>
<evidence type="ECO:0000256" key="3">
    <source>
        <dbReference type="ARBA" id="ARBA00022989"/>
    </source>
</evidence>
<feature type="compositionally biased region" description="Basic and acidic residues" evidence="5">
    <location>
        <begin position="306"/>
        <end position="320"/>
    </location>
</feature>
<keyword evidence="3 6" id="KW-1133">Transmembrane helix</keyword>
<feature type="transmembrane region" description="Helical" evidence="6">
    <location>
        <begin position="116"/>
        <end position="136"/>
    </location>
</feature>
<dbReference type="OrthoDB" id="4521223at2759"/>
<dbReference type="Proteomes" id="UP000785200">
    <property type="component" value="Unassembled WGS sequence"/>
</dbReference>
<dbReference type="GO" id="GO:0000324">
    <property type="term" value="C:fungal-type vacuole"/>
    <property type="evidence" value="ECO:0007669"/>
    <property type="project" value="TreeGrafter"/>
</dbReference>
<keyword evidence="8" id="KW-1185">Reference proteome</keyword>
<feature type="transmembrane region" description="Helical" evidence="6">
    <location>
        <begin position="42"/>
        <end position="60"/>
    </location>
</feature>
<keyword evidence="4 6" id="KW-0472">Membrane</keyword>
<feature type="transmembrane region" description="Helical" evidence="6">
    <location>
        <begin position="156"/>
        <end position="175"/>
    </location>
</feature>
<evidence type="ECO:0000256" key="4">
    <source>
        <dbReference type="ARBA" id="ARBA00023136"/>
    </source>
</evidence>
<evidence type="ECO:0000256" key="6">
    <source>
        <dbReference type="SAM" id="Phobius"/>
    </source>
</evidence>
<keyword evidence="2 6" id="KW-0812">Transmembrane</keyword>
<feature type="region of interest" description="Disordered" evidence="5">
    <location>
        <begin position="279"/>
        <end position="320"/>
    </location>
</feature>
<name>A0A9P7AY42_9HELO</name>
<dbReference type="PANTHER" id="PTHR31465:SF9">
    <property type="entry name" value="SPHINGOID LONG-CHAIN BASE TRANSPORTER RSB1"/>
    <property type="match status" value="1"/>
</dbReference>
<dbReference type="GO" id="GO:0005886">
    <property type="term" value="C:plasma membrane"/>
    <property type="evidence" value="ECO:0007669"/>
    <property type="project" value="TreeGrafter"/>
</dbReference>
<dbReference type="PANTHER" id="PTHR31465">
    <property type="entry name" value="PROTEIN RTA1-RELATED"/>
    <property type="match status" value="1"/>
</dbReference>
<comment type="subcellular location">
    <subcellularLocation>
        <location evidence="1">Membrane</location>
        <topology evidence="1">Multi-pass membrane protein</topology>
    </subcellularLocation>
</comment>
<reference evidence="7" key="1">
    <citation type="submission" date="2019-07" db="EMBL/GenBank/DDBJ databases">
        <title>Hyphodiscus hymeniophilus genome sequencing and assembly.</title>
        <authorList>
            <person name="Kramer G."/>
            <person name="Nodwell J."/>
        </authorList>
    </citation>
    <scope>NUCLEOTIDE SEQUENCE</scope>
    <source>
        <strain evidence="7">ATCC 34498</strain>
    </source>
</reference>
<evidence type="ECO:0000313" key="7">
    <source>
        <dbReference type="EMBL" id="KAG0649575.1"/>
    </source>
</evidence>
<evidence type="ECO:0000256" key="1">
    <source>
        <dbReference type="ARBA" id="ARBA00004141"/>
    </source>
</evidence>
<sequence length="320" mass="34945">MVQNLTGLGLPGIASNISNIDQCTPALCDINLYGTVNYIPSLPVAMSFGLILEVLGYIGRLSMHYNVFNENLFLINIICLTIAPVFFTAAIYLTLARIIVYYGTYNSRLSPKAYSIVFMTSDVIALILQSVGGGIADEASTKAGRSEGVNIMVAGLAFQVVSLLLFMGLAAEFFLKVKKDRSQIRSTSGLGASPKGYKAFVWACAAASILILVRSCYRVAELAHGFDGKLANAQVPFIIFESTIMSFALIIMTIFHPGRFIGRAGWKLSGWGKNAKIEEKKQPSAMDNGDWNAKYGAGQPTTNKRFSFDEGTYQREYSRQ</sequence>
<dbReference type="Pfam" id="PF04479">
    <property type="entry name" value="RTA1"/>
    <property type="match status" value="1"/>
</dbReference>